<protein>
    <submittedName>
        <fullName evidence="1">Uncharacterized protein</fullName>
    </submittedName>
</protein>
<dbReference type="EMBL" id="GGEC01089823">
    <property type="protein sequence ID" value="MBX70307.1"/>
    <property type="molecule type" value="Transcribed_RNA"/>
</dbReference>
<proteinExistence type="predicted"/>
<evidence type="ECO:0000313" key="1">
    <source>
        <dbReference type="EMBL" id="MBX70307.1"/>
    </source>
</evidence>
<name>A0A2P2QTI8_RHIMU</name>
<organism evidence="1">
    <name type="scientific">Rhizophora mucronata</name>
    <name type="common">Asiatic mangrove</name>
    <dbReference type="NCBI Taxonomy" id="61149"/>
    <lineage>
        <taxon>Eukaryota</taxon>
        <taxon>Viridiplantae</taxon>
        <taxon>Streptophyta</taxon>
        <taxon>Embryophyta</taxon>
        <taxon>Tracheophyta</taxon>
        <taxon>Spermatophyta</taxon>
        <taxon>Magnoliopsida</taxon>
        <taxon>eudicotyledons</taxon>
        <taxon>Gunneridae</taxon>
        <taxon>Pentapetalae</taxon>
        <taxon>rosids</taxon>
        <taxon>fabids</taxon>
        <taxon>Malpighiales</taxon>
        <taxon>Rhizophoraceae</taxon>
        <taxon>Rhizophora</taxon>
    </lineage>
</organism>
<reference evidence="1" key="1">
    <citation type="submission" date="2018-02" db="EMBL/GenBank/DDBJ databases">
        <title>Rhizophora mucronata_Transcriptome.</title>
        <authorList>
            <person name="Meera S.P."/>
            <person name="Sreeshan A."/>
            <person name="Augustine A."/>
        </authorList>
    </citation>
    <scope>NUCLEOTIDE SEQUENCE</scope>
    <source>
        <tissue evidence="1">Leaf</tissue>
    </source>
</reference>
<accession>A0A2P2QTI8</accession>
<sequence>MNSCCGKLDGTIYCYMEGLLRRGQD</sequence>
<dbReference type="AlphaFoldDB" id="A0A2P2QTI8"/>